<name>A0A382LKP8_9ZZZZ</name>
<dbReference type="InterPro" id="IPR029017">
    <property type="entry name" value="Enolase-like_N"/>
</dbReference>
<organism evidence="5">
    <name type="scientific">marine metagenome</name>
    <dbReference type="NCBI Taxonomy" id="408172"/>
    <lineage>
        <taxon>unclassified sequences</taxon>
        <taxon>metagenomes</taxon>
        <taxon>ecological metagenomes</taxon>
    </lineage>
</organism>
<dbReference type="SUPFAM" id="SSF54826">
    <property type="entry name" value="Enolase N-terminal domain-like"/>
    <property type="match status" value="1"/>
</dbReference>
<dbReference type="InterPro" id="IPR036849">
    <property type="entry name" value="Enolase-like_C_sf"/>
</dbReference>
<sequence>QPLMFCAIKTDQGIVGYSEFGEGRLAHGMKGLVRDLSNQLLGEDPRAVEAHYIQMVRSTRMAYGGATWQAIAGIELALWDIKAKALEIPVYELLGGPTRSHQRVYWSHMLTYQVRSYKQLGTKPVRSYDDIRKIVAQASEMGYDTFKTNIQLPGDPFINLAQGRSGPHDQTLTSEILNAAVKQMEVIRDEVGPDMGICLDVNEHFKSDGHIRLAQALEPFNLTWMELDNLDAPSVRMVKDATTTPICTGEQRLGPTSYRDLFELRAMDICKVDVQWQGLIPARRVANMAEVYDINIAPHNFNGHLSTFQTMNLCACVTNIKISESDPVQVPWRDELVTNLPVIDRGIVSIPQGPGWGTDLNEKALKQYAAKN</sequence>
<dbReference type="Pfam" id="PF13378">
    <property type="entry name" value="MR_MLE_C"/>
    <property type="match status" value="1"/>
</dbReference>
<dbReference type="InterPro" id="IPR029065">
    <property type="entry name" value="Enolase_C-like"/>
</dbReference>
<evidence type="ECO:0000259" key="4">
    <source>
        <dbReference type="SMART" id="SM00922"/>
    </source>
</evidence>
<keyword evidence="2" id="KW-0479">Metal-binding</keyword>
<dbReference type="PROSITE" id="PS00908">
    <property type="entry name" value="MR_MLE_1"/>
    <property type="match status" value="1"/>
</dbReference>
<gene>
    <name evidence="5" type="ORF">METZ01_LOCUS289707</name>
</gene>
<evidence type="ECO:0000256" key="3">
    <source>
        <dbReference type="ARBA" id="ARBA00022842"/>
    </source>
</evidence>
<dbReference type="GO" id="GO:0000287">
    <property type="term" value="F:magnesium ion binding"/>
    <property type="evidence" value="ECO:0007669"/>
    <property type="project" value="TreeGrafter"/>
</dbReference>
<dbReference type="SUPFAM" id="SSF51604">
    <property type="entry name" value="Enolase C-terminal domain-like"/>
    <property type="match status" value="1"/>
</dbReference>
<evidence type="ECO:0000256" key="2">
    <source>
        <dbReference type="ARBA" id="ARBA00022723"/>
    </source>
</evidence>
<evidence type="ECO:0000256" key="1">
    <source>
        <dbReference type="ARBA" id="ARBA00001946"/>
    </source>
</evidence>
<feature type="non-terminal residue" evidence="5">
    <location>
        <position position="1"/>
    </location>
</feature>
<dbReference type="GO" id="GO:0016836">
    <property type="term" value="F:hydro-lyase activity"/>
    <property type="evidence" value="ECO:0007669"/>
    <property type="project" value="TreeGrafter"/>
</dbReference>
<proteinExistence type="predicted"/>
<evidence type="ECO:0000313" key="5">
    <source>
        <dbReference type="EMBL" id="SVC36853.1"/>
    </source>
</evidence>
<keyword evidence="3" id="KW-0460">Magnesium</keyword>
<protein>
    <recommendedName>
        <fullName evidence="4">Mandelate racemase/muconate lactonizing enzyme C-terminal domain-containing protein</fullName>
    </recommendedName>
</protein>
<dbReference type="InterPro" id="IPR018110">
    <property type="entry name" value="Mandel_Rmase/mucon_lact_enz_CS"/>
</dbReference>
<reference evidence="5" key="1">
    <citation type="submission" date="2018-05" db="EMBL/GenBank/DDBJ databases">
        <authorList>
            <person name="Lanie J.A."/>
            <person name="Ng W.-L."/>
            <person name="Kazmierczak K.M."/>
            <person name="Andrzejewski T.M."/>
            <person name="Davidsen T.M."/>
            <person name="Wayne K.J."/>
            <person name="Tettelin H."/>
            <person name="Glass J.I."/>
            <person name="Rusch D."/>
            <person name="Podicherti R."/>
            <person name="Tsui H.-C.T."/>
            <person name="Winkler M.E."/>
        </authorList>
    </citation>
    <scope>NUCLEOTIDE SEQUENCE</scope>
</reference>
<dbReference type="InterPro" id="IPR046945">
    <property type="entry name" value="RHMD-like"/>
</dbReference>
<dbReference type="Gene3D" id="3.20.20.120">
    <property type="entry name" value="Enolase-like C-terminal domain"/>
    <property type="match status" value="1"/>
</dbReference>
<dbReference type="SFLD" id="SFLDS00001">
    <property type="entry name" value="Enolase"/>
    <property type="match status" value="1"/>
</dbReference>
<dbReference type="SMART" id="SM00922">
    <property type="entry name" value="MR_MLE"/>
    <property type="match status" value="1"/>
</dbReference>
<dbReference type="PANTHER" id="PTHR13794:SF58">
    <property type="entry name" value="MITOCHONDRIAL ENOLASE SUPERFAMILY MEMBER 1"/>
    <property type="match status" value="1"/>
</dbReference>
<dbReference type="Gene3D" id="3.30.390.10">
    <property type="entry name" value="Enolase-like, N-terminal domain"/>
    <property type="match status" value="1"/>
</dbReference>
<dbReference type="GO" id="GO:0009063">
    <property type="term" value="P:amino acid catabolic process"/>
    <property type="evidence" value="ECO:0007669"/>
    <property type="project" value="InterPro"/>
</dbReference>
<dbReference type="GO" id="GO:0016052">
    <property type="term" value="P:carbohydrate catabolic process"/>
    <property type="evidence" value="ECO:0007669"/>
    <property type="project" value="TreeGrafter"/>
</dbReference>
<accession>A0A382LKP8</accession>
<dbReference type="InterPro" id="IPR013342">
    <property type="entry name" value="Mandelate_racemase_C"/>
</dbReference>
<dbReference type="CDD" id="cd03316">
    <property type="entry name" value="MR_like"/>
    <property type="match status" value="1"/>
</dbReference>
<comment type="cofactor">
    <cofactor evidence="1">
        <name>Mg(2+)</name>
        <dbReference type="ChEBI" id="CHEBI:18420"/>
    </cofactor>
</comment>
<feature type="domain" description="Mandelate racemase/muconate lactonizing enzyme C-terminal" evidence="4">
    <location>
        <begin position="128"/>
        <end position="245"/>
    </location>
</feature>
<dbReference type="Pfam" id="PF02746">
    <property type="entry name" value="MR_MLE_N"/>
    <property type="match status" value="1"/>
</dbReference>
<dbReference type="PANTHER" id="PTHR13794">
    <property type="entry name" value="ENOLASE SUPERFAMILY, MANDELATE RACEMASE"/>
    <property type="match status" value="1"/>
</dbReference>
<dbReference type="EMBL" id="UINC01087467">
    <property type="protein sequence ID" value="SVC36853.1"/>
    <property type="molecule type" value="Genomic_DNA"/>
</dbReference>
<dbReference type="InterPro" id="IPR013341">
    <property type="entry name" value="Mandelate_racemase_N_dom"/>
</dbReference>
<dbReference type="AlphaFoldDB" id="A0A382LKP8"/>
<dbReference type="SFLD" id="SFLDG00179">
    <property type="entry name" value="mandelate_racemase"/>
    <property type="match status" value="1"/>
</dbReference>